<dbReference type="Pfam" id="PF00080">
    <property type="entry name" value="Sod_Cu"/>
    <property type="match status" value="1"/>
</dbReference>
<comment type="function">
    <text evidence="2">Destroys radicals which are normally produced within the cells and which are toxic to biological systems.</text>
</comment>
<comment type="cofactor">
    <cofactor evidence="2">
        <name>Cu cation</name>
        <dbReference type="ChEBI" id="CHEBI:23378"/>
    </cofactor>
    <text evidence="2">Binds 1 copper ion per subunit.</text>
</comment>
<dbReference type="CDD" id="cd00305">
    <property type="entry name" value="Cu-Zn_Superoxide_Dismutase"/>
    <property type="match status" value="1"/>
</dbReference>
<evidence type="ECO:0000256" key="1">
    <source>
        <dbReference type="ARBA" id="ARBA00010457"/>
    </source>
</evidence>
<dbReference type="Proteomes" id="UP000054662">
    <property type="component" value="Unassembled WGS sequence"/>
</dbReference>
<comment type="caution">
    <text evidence="5">The sequence shown here is derived from an EMBL/GenBank/DDBJ whole genome shotgun (WGS) entry which is preliminary data.</text>
</comment>
<dbReference type="GO" id="GO:0005507">
    <property type="term" value="F:copper ion binding"/>
    <property type="evidence" value="ECO:0007669"/>
    <property type="project" value="InterPro"/>
</dbReference>
<dbReference type="InterPro" id="IPR024134">
    <property type="entry name" value="SOD_Cu/Zn_/chaperone"/>
</dbReference>
<keyword evidence="2" id="KW-0560">Oxidoreductase</keyword>
<evidence type="ECO:0000256" key="3">
    <source>
        <dbReference type="SAM" id="SignalP"/>
    </source>
</evidence>
<evidence type="ECO:0000256" key="2">
    <source>
        <dbReference type="RuleBase" id="RU000393"/>
    </source>
</evidence>
<dbReference type="SUPFAM" id="SSF49329">
    <property type="entry name" value="Cu,Zn superoxide dismutase-like"/>
    <property type="match status" value="1"/>
</dbReference>
<protein>
    <recommendedName>
        <fullName evidence="2">Superoxide dismutase [Cu-Zn]</fullName>
        <ecNumber evidence="2">1.15.1.1</ecNumber>
    </recommendedName>
</protein>
<keyword evidence="2" id="KW-0479">Metal-binding</keyword>
<proteinExistence type="inferred from homology"/>
<dbReference type="GO" id="GO:0004784">
    <property type="term" value="F:superoxide dismutase activity"/>
    <property type="evidence" value="ECO:0007669"/>
    <property type="project" value="UniProtKB-EC"/>
</dbReference>
<sequence length="162" mass="16593">MNTKFLLIFASLLSLNIAQAAQMTASISTIGASSNPIGTVVFTETPYGVLIKPELSGLTPGLHGFHLHQHSSCAADGMDAGGHYDPANTNSHQGPYGNGHLGDLPVLYVSADGVANTPTLAPRLKLGDLKGLSVMVHANGDNYSDTPPMGGGGARIACGVIK</sequence>
<dbReference type="AlphaFoldDB" id="A0A0W1AHI9"/>
<dbReference type="InterPro" id="IPR018152">
    <property type="entry name" value="SOD_Cu/Zn_BS"/>
</dbReference>
<keyword evidence="3" id="KW-0732">Signal</keyword>
<gene>
    <name evidence="5" type="primary">sodC</name>
    <name evidence="5" type="ORF">Lwor_1004</name>
</gene>
<evidence type="ECO:0000313" key="6">
    <source>
        <dbReference type="Proteomes" id="UP000054662"/>
    </source>
</evidence>
<evidence type="ECO:0000259" key="4">
    <source>
        <dbReference type="Pfam" id="PF00080"/>
    </source>
</evidence>
<dbReference type="PANTHER" id="PTHR10003">
    <property type="entry name" value="SUPEROXIDE DISMUTASE CU-ZN -RELATED"/>
    <property type="match status" value="1"/>
</dbReference>
<dbReference type="Gene3D" id="2.60.40.200">
    <property type="entry name" value="Superoxide dismutase, copper/zinc binding domain"/>
    <property type="match status" value="1"/>
</dbReference>
<comment type="cofactor">
    <cofactor evidence="2">
        <name>Zn(2+)</name>
        <dbReference type="ChEBI" id="CHEBI:29105"/>
    </cofactor>
    <text evidence="2">Binds 1 zinc ion per subunit.</text>
</comment>
<organism evidence="5 6">
    <name type="scientific">Legionella worsleiensis</name>
    <dbReference type="NCBI Taxonomy" id="45076"/>
    <lineage>
        <taxon>Bacteria</taxon>
        <taxon>Pseudomonadati</taxon>
        <taxon>Pseudomonadota</taxon>
        <taxon>Gammaproteobacteria</taxon>
        <taxon>Legionellales</taxon>
        <taxon>Legionellaceae</taxon>
        <taxon>Legionella</taxon>
    </lineage>
</organism>
<feature type="domain" description="Superoxide dismutase copper/zinc binding" evidence="4">
    <location>
        <begin position="38"/>
        <end position="161"/>
    </location>
</feature>
<comment type="catalytic activity">
    <reaction evidence="2">
        <text>2 superoxide + 2 H(+) = H2O2 + O2</text>
        <dbReference type="Rhea" id="RHEA:20696"/>
        <dbReference type="ChEBI" id="CHEBI:15378"/>
        <dbReference type="ChEBI" id="CHEBI:15379"/>
        <dbReference type="ChEBI" id="CHEBI:16240"/>
        <dbReference type="ChEBI" id="CHEBI:18421"/>
        <dbReference type="EC" id="1.15.1.1"/>
    </reaction>
</comment>
<dbReference type="EMBL" id="LNZC01000009">
    <property type="protein sequence ID" value="KTD80761.1"/>
    <property type="molecule type" value="Genomic_DNA"/>
</dbReference>
<dbReference type="OrthoDB" id="5431326at2"/>
<dbReference type="InterPro" id="IPR036423">
    <property type="entry name" value="SOD-like_Cu/Zn_dom_sf"/>
</dbReference>
<comment type="similarity">
    <text evidence="1 2">Belongs to the Cu-Zn superoxide dismutase family.</text>
</comment>
<evidence type="ECO:0000313" key="5">
    <source>
        <dbReference type="EMBL" id="KTD80761.1"/>
    </source>
</evidence>
<dbReference type="STRING" id="45076.Lwor_1004"/>
<dbReference type="PRINTS" id="PR00068">
    <property type="entry name" value="CUZNDISMTASE"/>
</dbReference>
<dbReference type="EC" id="1.15.1.1" evidence="2"/>
<dbReference type="RefSeq" id="WP_058492825.1">
    <property type="nucleotide sequence ID" value="NZ_CBCRUR010000007.1"/>
</dbReference>
<dbReference type="InterPro" id="IPR001424">
    <property type="entry name" value="SOD_Cu_Zn_dom"/>
</dbReference>
<accession>A0A0W1AHI9</accession>
<keyword evidence="2" id="KW-0186">Copper</keyword>
<keyword evidence="6" id="KW-1185">Reference proteome</keyword>
<reference evidence="5 6" key="1">
    <citation type="submission" date="2015-11" db="EMBL/GenBank/DDBJ databases">
        <title>Genomic analysis of 38 Legionella species identifies large and diverse effector repertoires.</title>
        <authorList>
            <person name="Burstein D."/>
            <person name="Amaro F."/>
            <person name="Zusman T."/>
            <person name="Lifshitz Z."/>
            <person name="Cohen O."/>
            <person name="Gilbert J.A."/>
            <person name="Pupko T."/>
            <person name="Shuman H.A."/>
            <person name="Segal G."/>
        </authorList>
    </citation>
    <scope>NUCLEOTIDE SEQUENCE [LARGE SCALE GENOMIC DNA]</scope>
    <source>
        <strain evidence="5 6">ATCC 49508</strain>
    </source>
</reference>
<name>A0A0W1AHI9_9GAMM</name>
<dbReference type="PROSITE" id="PS00332">
    <property type="entry name" value="SOD_CU_ZN_2"/>
    <property type="match status" value="1"/>
</dbReference>
<feature type="signal peptide" evidence="3">
    <location>
        <begin position="1"/>
        <end position="20"/>
    </location>
</feature>
<keyword evidence="2" id="KW-0862">Zinc</keyword>
<dbReference type="PATRIC" id="fig|45076.6.peg.1094"/>
<feature type="chain" id="PRO_5006919748" description="Superoxide dismutase [Cu-Zn]" evidence="3">
    <location>
        <begin position="21"/>
        <end position="162"/>
    </location>
</feature>